<dbReference type="RefSeq" id="WP_245034454.1">
    <property type="nucleotide sequence ID" value="NZ_CP095075.1"/>
</dbReference>
<feature type="domain" description="N-acetyltransferase" evidence="1">
    <location>
        <begin position="3"/>
        <end position="142"/>
    </location>
</feature>
<organism evidence="2 3">
    <name type="scientific">Halobacillus amylolyticus</name>
    <dbReference type="NCBI Taxonomy" id="2932259"/>
    <lineage>
        <taxon>Bacteria</taxon>
        <taxon>Bacillati</taxon>
        <taxon>Bacillota</taxon>
        <taxon>Bacilli</taxon>
        <taxon>Bacillales</taxon>
        <taxon>Bacillaceae</taxon>
        <taxon>Halobacillus</taxon>
    </lineage>
</organism>
<dbReference type="InterPro" id="IPR000182">
    <property type="entry name" value="GNAT_dom"/>
</dbReference>
<name>A0ABY4HE08_9BACI</name>
<dbReference type="Gene3D" id="3.40.630.30">
    <property type="match status" value="1"/>
</dbReference>
<dbReference type="InterPro" id="IPR016181">
    <property type="entry name" value="Acyl_CoA_acyltransferase"/>
</dbReference>
<keyword evidence="3" id="KW-1185">Reference proteome</keyword>
<evidence type="ECO:0000259" key="1">
    <source>
        <dbReference type="PROSITE" id="PS51186"/>
    </source>
</evidence>
<sequence length="142" mass="16457">MHPDIRKVTKHEELSDAHRVRRNVFIKEQGVSEQDEHDAFEDQATHIVGYFDGEPFAAARLRFIEDYAKLERICVEKAHRGNSFGKQIIHYMETVIKDEGYSRAKLNSQTHAEGFYESLGYRTVSEEFMDAGIPHVTMIKDL</sequence>
<reference evidence="2" key="1">
    <citation type="submission" date="2022-04" db="EMBL/GenBank/DDBJ databases">
        <title>Halobacillus sp. isolated from saltern.</title>
        <authorList>
            <person name="Won M."/>
            <person name="Lee C.-M."/>
            <person name="Woen H.-Y."/>
            <person name="Kwon S.-W."/>
        </authorList>
    </citation>
    <scope>NUCLEOTIDE SEQUENCE</scope>
    <source>
        <strain evidence="2">SSHM10-5</strain>
    </source>
</reference>
<dbReference type="PROSITE" id="PS51186">
    <property type="entry name" value="GNAT"/>
    <property type="match status" value="1"/>
</dbReference>
<dbReference type="InterPro" id="IPR039143">
    <property type="entry name" value="GNPNAT1-like"/>
</dbReference>
<dbReference type="CDD" id="cd04301">
    <property type="entry name" value="NAT_SF"/>
    <property type="match status" value="1"/>
</dbReference>
<dbReference type="PANTHER" id="PTHR13355:SF11">
    <property type="entry name" value="GLUCOSAMINE 6-PHOSPHATE N-ACETYLTRANSFERASE"/>
    <property type="match status" value="1"/>
</dbReference>
<evidence type="ECO:0000313" key="3">
    <source>
        <dbReference type="Proteomes" id="UP000830326"/>
    </source>
</evidence>
<protein>
    <submittedName>
        <fullName evidence="2">GNAT family N-acetyltransferase</fullName>
    </submittedName>
</protein>
<dbReference type="Pfam" id="PF13673">
    <property type="entry name" value="Acetyltransf_10"/>
    <property type="match status" value="1"/>
</dbReference>
<dbReference type="EMBL" id="CP095075">
    <property type="protein sequence ID" value="UOR13102.1"/>
    <property type="molecule type" value="Genomic_DNA"/>
</dbReference>
<dbReference type="SUPFAM" id="SSF55729">
    <property type="entry name" value="Acyl-CoA N-acyltransferases (Nat)"/>
    <property type="match status" value="1"/>
</dbReference>
<gene>
    <name evidence="2" type="ORF">MUO15_06320</name>
</gene>
<dbReference type="PANTHER" id="PTHR13355">
    <property type="entry name" value="GLUCOSAMINE 6-PHOSPHATE N-ACETYLTRANSFERASE"/>
    <property type="match status" value="1"/>
</dbReference>
<proteinExistence type="predicted"/>
<accession>A0ABY4HE08</accession>
<dbReference type="Proteomes" id="UP000830326">
    <property type="component" value="Chromosome"/>
</dbReference>
<evidence type="ECO:0000313" key="2">
    <source>
        <dbReference type="EMBL" id="UOR13102.1"/>
    </source>
</evidence>